<dbReference type="InterPro" id="IPR000297">
    <property type="entry name" value="PPIase_PpiC"/>
</dbReference>
<evidence type="ECO:0000259" key="8">
    <source>
        <dbReference type="PROSITE" id="PS50198"/>
    </source>
</evidence>
<dbReference type="eggNOG" id="COG0760">
    <property type="taxonomic scope" value="Bacteria"/>
</dbReference>
<keyword evidence="10" id="KW-1185">Reference proteome</keyword>
<keyword evidence="6 7" id="KW-0413">Isomerase</keyword>
<dbReference type="InterPro" id="IPR050245">
    <property type="entry name" value="PrsA_foldase"/>
</dbReference>
<dbReference type="SUPFAM" id="SSF54534">
    <property type="entry name" value="FKBP-like"/>
    <property type="match status" value="1"/>
</dbReference>
<keyword evidence="5 7" id="KW-0697">Rotamase</keyword>
<dbReference type="PANTHER" id="PTHR47245">
    <property type="entry name" value="PEPTIDYLPROLYL ISOMERASE"/>
    <property type="match status" value="1"/>
</dbReference>
<evidence type="ECO:0000256" key="6">
    <source>
        <dbReference type="ARBA" id="ARBA00023235"/>
    </source>
</evidence>
<organism evidence="9 10">
    <name type="scientific">Thioflavicoccus mobilis 8321</name>
    <dbReference type="NCBI Taxonomy" id="765912"/>
    <lineage>
        <taxon>Bacteria</taxon>
        <taxon>Pseudomonadati</taxon>
        <taxon>Pseudomonadota</taxon>
        <taxon>Gammaproteobacteria</taxon>
        <taxon>Chromatiales</taxon>
        <taxon>Chromatiaceae</taxon>
        <taxon>Thioflavicoccus</taxon>
    </lineage>
</organism>
<dbReference type="KEGG" id="tmb:Thimo_3230"/>
<dbReference type="NCBIfam" id="TIGR02933">
    <property type="entry name" value="nifM_nitrog"/>
    <property type="match status" value="1"/>
</dbReference>
<evidence type="ECO:0000256" key="5">
    <source>
        <dbReference type="ARBA" id="ARBA00023110"/>
    </source>
</evidence>
<dbReference type="Pfam" id="PF00639">
    <property type="entry name" value="Rotamase"/>
    <property type="match status" value="1"/>
</dbReference>
<evidence type="ECO:0000256" key="1">
    <source>
        <dbReference type="ARBA" id="ARBA00000971"/>
    </source>
</evidence>
<dbReference type="Proteomes" id="UP000010816">
    <property type="component" value="Chromosome"/>
</dbReference>
<accession>L0GYQ3</accession>
<dbReference type="PANTHER" id="PTHR47245:SF1">
    <property type="entry name" value="FOLDASE PROTEIN PRSA"/>
    <property type="match status" value="1"/>
</dbReference>
<dbReference type="RefSeq" id="WP_015282036.1">
    <property type="nucleotide sequence ID" value="NC_019940.1"/>
</dbReference>
<feature type="domain" description="PpiC" evidence="8">
    <location>
        <begin position="150"/>
        <end position="252"/>
    </location>
</feature>
<dbReference type="PROSITE" id="PS50198">
    <property type="entry name" value="PPIC_PPIASE_2"/>
    <property type="match status" value="1"/>
</dbReference>
<evidence type="ECO:0000313" key="9">
    <source>
        <dbReference type="EMBL" id="AGA91908.1"/>
    </source>
</evidence>
<dbReference type="HOGENOM" id="CLU_034646_5_3_6"/>
<evidence type="ECO:0000313" key="10">
    <source>
        <dbReference type="Proteomes" id="UP000010816"/>
    </source>
</evidence>
<comment type="catalytic activity">
    <reaction evidence="1">
        <text>[protein]-peptidylproline (omega=180) = [protein]-peptidylproline (omega=0)</text>
        <dbReference type="Rhea" id="RHEA:16237"/>
        <dbReference type="Rhea" id="RHEA-COMP:10747"/>
        <dbReference type="Rhea" id="RHEA-COMP:10748"/>
        <dbReference type="ChEBI" id="CHEBI:83833"/>
        <dbReference type="ChEBI" id="CHEBI:83834"/>
        <dbReference type="EC" id="5.2.1.8"/>
    </reaction>
</comment>
<dbReference type="InterPro" id="IPR027304">
    <property type="entry name" value="Trigger_fact/SurA_dom_sf"/>
</dbReference>
<dbReference type="InterPro" id="IPR023058">
    <property type="entry name" value="PPIase_PpiC_CS"/>
</dbReference>
<gene>
    <name evidence="9" type="ORF">Thimo_3230</name>
</gene>
<dbReference type="InterPro" id="IPR014282">
    <property type="entry name" value="Nitrogen_fix_NifM"/>
</dbReference>
<dbReference type="Gene3D" id="3.10.50.40">
    <property type="match status" value="1"/>
</dbReference>
<evidence type="ECO:0000256" key="7">
    <source>
        <dbReference type="PROSITE-ProRule" id="PRU00278"/>
    </source>
</evidence>
<name>L0GYQ3_9GAMM</name>
<dbReference type="Gene3D" id="1.10.4030.10">
    <property type="entry name" value="Porin chaperone SurA, peptide-binding domain"/>
    <property type="match status" value="1"/>
</dbReference>
<proteinExistence type="inferred from homology"/>
<evidence type="ECO:0000256" key="4">
    <source>
        <dbReference type="ARBA" id="ARBA00022729"/>
    </source>
</evidence>
<dbReference type="EMBL" id="CP003051">
    <property type="protein sequence ID" value="AGA91908.1"/>
    <property type="molecule type" value="Genomic_DNA"/>
</dbReference>
<dbReference type="GO" id="GO:0003755">
    <property type="term" value="F:peptidyl-prolyl cis-trans isomerase activity"/>
    <property type="evidence" value="ECO:0007669"/>
    <property type="project" value="UniProtKB-KW"/>
</dbReference>
<sequence length="295" mass="32871">MTSARRRVQAHGDGREQAYRYHLLRVATARYQRDPAHLEPDELALAERQAEQSLALEELVLASGEAIGVVISDDGIAGGLATIAERYADAGEMVDDLARNGLDEAALRESLRRELVFDAVMRRVGARHVAVTDDDIERLYRESPERFVRPEQRTVRHILITINDSFAENERAVATARAERLAATLHEQPERFEELARAHSECPTALEGGRLGTVPRGRLYPQLDAVLFDQAEGAIAGPVETEVGLHLLLCERIQPAATLGFEDACERIRSVLTERRRRAAQQTWLAELKRSSNPG</sequence>
<dbReference type="PROSITE" id="PS01096">
    <property type="entry name" value="PPIC_PPIASE_1"/>
    <property type="match status" value="1"/>
</dbReference>
<dbReference type="PATRIC" id="fig|765912.4.peg.3161"/>
<dbReference type="InterPro" id="IPR046357">
    <property type="entry name" value="PPIase_dom_sf"/>
</dbReference>
<dbReference type="AlphaFoldDB" id="L0GYQ3"/>
<dbReference type="STRING" id="765912.Thimo_3230"/>
<reference evidence="9 10" key="1">
    <citation type="submission" date="2011-09" db="EMBL/GenBank/DDBJ databases">
        <title>Complete sequence of chromosome of Thioflavicoccus mobilis 8321.</title>
        <authorList>
            <consortium name="US DOE Joint Genome Institute"/>
            <person name="Lucas S."/>
            <person name="Han J."/>
            <person name="Lapidus A."/>
            <person name="Cheng J.-F."/>
            <person name="Goodwin L."/>
            <person name="Pitluck S."/>
            <person name="Peters L."/>
            <person name="Ovchinnikova G."/>
            <person name="Lu M."/>
            <person name="Detter J.C."/>
            <person name="Han C."/>
            <person name="Tapia R."/>
            <person name="Land M."/>
            <person name="Hauser L."/>
            <person name="Kyrpides N."/>
            <person name="Ivanova N."/>
            <person name="Pagani I."/>
            <person name="Vogl K."/>
            <person name="Liu Z."/>
            <person name="Imhoff J."/>
            <person name="Thiel V."/>
            <person name="Frigaard N.-U."/>
            <person name="Bryant D."/>
            <person name="Woyke T."/>
        </authorList>
    </citation>
    <scope>NUCLEOTIDE SEQUENCE [LARGE SCALE GENOMIC DNA]</scope>
    <source>
        <strain evidence="9 10">8321</strain>
    </source>
</reference>
<protein>
    <recommendedName>
        <fullName evidence="3">peptidylprolyl isomerase</fullName>
        <ecNumber evidence="3">5.2.1.8</ecNumber>
    </recommendedName>
</protein>
<dbReference type="EC" id="5.2.1.8" evidence="3"/>
<dbReference type="SUPFAM" id="SSF109998">
    <property type="entry name" value="Triger factor/SurA peptide-binding domain-like"/>
    <property type="match status" value="1"/>
</dbReference>
<evidence type="ECO:0000256" key="3">
    <source>
        <dbReference type="ARBA" id="ARBA00013194"/>
    </source>
</evidence>
<comment type="similarity">
    <text evidence="2">Belongs to the PpiC/parvulin rotamase family.</text>
</comment>
<evidence type="ECO:0000256" key="2">
    <source>
        <dbReference type="ARBA" id="ARBA00007656"/>
    </source>
</evidence>
<keyword evidence="4" id="KW-0732">Signal</keyword>